<dbReference type="EMBL" id="JACVEL010000002">
    <property type="protein sequence ID" value="MBC9811806.1"/>
    <property type="molecule type" value="Genomic_DNA"/>
</dbReference>
<dbReference type="SUPFAM" id="SSF53756">
    <property type="entry name" value="UDP-Glycosyltransferase/glycogen phosphorylase"/>
    <property type="match status" value="1"/>
</dbReference>
<organism evidence="2 3">
    <name type="scientific">Taishania pollutisoli</name>
    <dbReference type="NCBI Taxonomy" id="2766479"/>
    <lineage>
        <taxon>Bacteria</taxon>
        <taxon>Pseudomonadati</taxon>
        <taxon>Bacteroidota</taxon>
        <taxon>Flavobacteriia</taxon>
        <taxon>Flavobacteriales</taxon>
        <taxon>Crocinitomicaceae</taxon>
        <taxon>Taishania</taxon>
    </lineage>
</organism>
<reference evidence="2" key="1">
    <citation type="submission" date="2020-09" db="EMBL/GenBank/DDBJ databases">
        <title>Taishania pollutisoli gen. nov., sp. nov., Isolated from Tetrabromobisphenol A-Contaminated Soil.</title>
        <authorList>
            <person name="Chen Q."/>
        </authorList>
    </citation>
    <scope>NUCLEOTIDE SEQUENCE</scope>
    <source>
        <strain evidence="2">CZZ-1</strain>
    </source>
</reference>
<dbReference type="Pfam" id="PF13439">
    <property type="entry name" value="Glyco_transf_4"/>
    <property type="match status" value="1"/>
</dbReference>
<evidence type="ECO:0000259" key="1">
    <source>
        <dbReference type="Pfam" id="PF13439"/>
    </source>
</evidence>
<evidence type="ECO:0000313" key="3">
    <source>
        <dbReference type="Proteomes" id="UP000652681"/>
    </source>
</evidence>
<dbReference type="Gene3D" id="3.40.50.2000">
    <property type="entry name" value="Glycogen Phosphorylase B"/>
    <property type="match status" value="1"/>
</dbReference>
<gene>
    <name evidence="2" type="ORF">H9Y05_04880</name>
</gene>
<name>A0A8J6P856_9FLAO</name>
<dbReference type="InterPro" id="IPR028098">
    <property type="entry name" value="Glyco_trans_4-like_N"/>
</dbReference>
<keyword evidence="3" id="KW-1185">Reference proteome</keyword>
<evidence type="ECO:0000313" key="2">
    <source>
        <dbReference type="EMBL" id="MBC9811806.1"/>
    </source>
</evidence>
<sequence>MKKLLILAYDFPPYVSVGGLRPYNWYRYLKEYGIEPIVVTRQWSNTHKSALDYIARGHSDQTITEVSEYGTVLYAPYTPTLSNRLLYRHGNNKYSYLRKSLTATHDFKQFLWISGAKREIYETAKKYLQKNPVDMIIATGDPFVLFLYAKKLGKEFHTPWIADYRDPWSQDKRVQANILFHNWNKMLEKKIVSTSVGITTVSGIMKYKLQEYFPQKNIYIIPNGYDPEAVSTVSKIPQSTDKLTISFVGTIYEWHPWRSFLKEFSDFIEQGEERDIQLNLYGINIETEIRKTIDELPEKSRNAIQICPKLSNMELLSRLARENVMLLFNDYSILGTKIFDYLGTRRKILLCYANDEDALRLKEAHYTIDEVDGMSKQLQVDLIRETNAGVIAENVTHLKQLLDELHQEFREKGKIECASTGVENYSRKIQVKKLADIVQSL</sequence>
<dbReference type="AlphaFoldDB" id="A0A8J6P856"/>
<dbReference type="Proteomes" id="UP000652681">
    <property type="component" value="Unassembled WGS sequence"/>
</dbReference>
<feature type="domain" description="Glycosyltransferase subfamily 4-like N-terminal" evidence="1">
    <location>
        <begin position="122"/>
        <end position="228"/>
    </location>
</feature>
<comment type="caution">
    <text evidence="2">The sequence shown here is derived from an EMBL/GenBank/DDBJ whole genome shotgun (WGS) entry which is preliminary data.</text>
</comment>
<protein>
    <submittedName>
        <fullName evidence="2">Glycosyltransferase</fullName>
    </submittedName>
</protein>
<proteinExistence type="predicted"/>
<accession>A0A8J6P856</accession>
<dbReference type="RefSeq" id="WP_216713645.1">
    <property type="nucleotide sequence ID" value="NZ_JACVEL010000002.1"/>
</dbReference>
<dbReference type="GO" id="GO:0016757">
    <property type="term" value="F:glycosyltransferase activity"/>
    <property type="evidence" value="ECO:0007669"/>
    <property type="project" value="UniProtKB-ARBA"/>
</dbReference>